<dbReference type="HOGENOM" id="CLU_3021100_0_0_2"/>
<dbReference type="RefSeq" id="WP_158435133.1">
    <property type="nucleotide sequence ID" value="NZ_CP007536.1"/>
</dbReference>
<evidence type="ECO:0000313" key="1">
    <source>
        <dbReference type="EMBL" id="AIC15742.1"/>
    </source>
</evidence>
<sequence length="55" mass="6305">MTLEPVIVKLARRRKEIARMGMYRDEKYVFSKAPDSDPVGLLLKEARKNILPSSS</sequence>
<gene>
    <name evidence="1" type="ORF">NVIE_014980</name>
</gene>
<protein>
    <submittedName>
        <fullName evidence="1">Uncharacterized protein</fullName>
    </submittedName>
</protein>
<dbReference type="EMBL" id="CP007536">
    <property type="protein sequence ID" value="AIC15742.1"/>
    <property type="molecule type" value="Genomic_DNA"/>
</dbReference>
<evidence type="ECO:0000313" key="2">
    <source>
        <dbReference type="Proteomes" id="UP000027093"/>
    </source>
</evidence>
<organism evidence="1 2">
    <name type="scientific">Nitrososphaera viennensis EN76</name>
    <dbReference type="NCBI Taxonomy" id="926571"/>
    <lineage>
        <taxon>Archaea</taxon>
        <taxon>Nitrososphaerota</taxon>
        <taxon>Nitrososphaeria</taxon>
        <taxon>Nitrososphaerales</taxon>
        <taxon>Nitrososphaeraceae</taxon>
        <taxon>Nitrososphaera</taxon>
    </lineage>
</organism>
<proteinExistence type="predicted"/>
<keyword evidence="2" id="KW-1185">Reference proteome</keyword>
<dbReference type="GeneID" id="74946762"/>
<name>A0A060HRB9_9ARCH</name>
<reference evidence="1 2" key="1">
    <citation type="journal article" date="2014" name="Int. J. Syst. Evol. Microbiol.">
        <title>Nitrososphaera viennensis gen. nov., sp. nov., an aerobic and mesophilic, ammonia-oxidizing archaeon from soil and a member of the archaeal phylum Thaumarchaeota.</title>
        <authorList>
            <person name="Stieglmeier M."/>
            <person name="Klingl A."/>
            <person name="Alves R.J."/>
            <person name="Rittmann S.K."/>
            <person name="Melcher M."/>
            <person name="Leisch N."/>
            <person name="Schleper C."/>
        </authorList>
    </citation>
    <scope>NUCLEOTIDE SEQUENCE [LARGE SCALE GENOMIC DNA]</scope>
    <source>
        <strain evidence="1">EN76</strain>
    </source>
</reference>
<dbReference type="KEGG" id="nvn:NVIE_014980"/>
<dbReference type="AlphaFoldDB" id="A0A060HRB9"/>
<accession>A0A060HRB9</accession>
<dbReference type="Proteomes" id="UP000027093">
    <property type="component" value="Chromosome"/>
</dbReference>